<dbReference type="AlphaFoldDB" id="A0A4Q1KIT3"/>
<evidence type="ECO:0000313" key="2">
    <source>
        <dbReference type="EMBL" id="RXR29512.1"/>
    </source>
</evidence>
<keyword evidence="3" id="KW-1185">Reference proteome</keyword>
<dbReference type="EMBL" id="SBKP01000004">
    <property type="protein sequence ID" value="RXR29512.1"/>
    <property type="molecule type" value="Genomic_DNA"/>
</dbReference>
<dbReference type="GO" id="GO:0016491">
    <property type="term" value="F:oxidoreductase activity"/>
    <property type="evidence" value="ECO:0007669"/>
    <property type="project" value="InterPro"/>
</dbReference>
<name>A0A4Q1KIT3_9SPHN</name>
<gene>
    <name evidence="2" type="ORF">EQG66_06055</name>
</gene>
<reference evidence="3" key="1">
    <citation type="submission" date="2019-01" db="EMBL/GenBank/DDBJ databases">
        <title>Cytophagaceae bacterium strain CAR-16.</title>
        <authorList>
            <person name="Chen W.-M."/>
        </authorList>
    </citation>
    <scope>NUCLEOTIDE SEQUENCE [LARGE SCALE GENOMIC DNA]</scope>
    <source>
        <strain evidence="3">CHR27</strain>
    </source>
</reference>
<dbReference type="Pfam" id="PF07110">
    <property type="entry name" value="EthD"/>
    <property type="match status" value="1"/>
</dbReference>
<dbReference type="Proteomes" id="UP000290958">
    <property type="component" value="Unassembled WGS sequence"/>
</dbReference>
<proteinExistence type="predicted"/>
<sequence>MYKLYAYWSRPKPEDLEAFEQYYLSTHVPRAAVLPELVELTATVAEGLPGMEPASYRIAVMTFADRAALLRCIESPEWAEMRQCSGEIISRFGVSLALDLGTEVLCPLG</sequence>
<dbReference type="OrthoDB" id="5343971at2"/>
<dbReference type="RefSeq" id="WP_129403702.1">
    <property type="nucleotide sequence ID" value="NZ_SBKP01000004.1"/>
</dbReference>
<dbReference type="NCBIfam" id="TIGR02118">
    <property type="entry name" value="EthD family reductase"/>
    <property type="match status" value="1"/>
</dbReference>
<dbReference type="SUPFAM" id="SSF54909">
    <property type="entry name" value="Dimeric alpha+beta barrel"/>
    <property type="match status" value="1"/>
</dbReference>
<dbReference type="InterPro" id="IPR011008">
    <property type="entry name" value="Dimeric_a/b-barrel"/>
</dbReference>
<feature type="domain" description="EthD" evidence="1">
    <location>
        <begin position="14"/>
        <end position="80"/>
    </location>
</feature>
<organism evidence="2 3">
    <name type="scientific">Sphingobium fluviale</name>
    <dbReference type="NCBI Taxonomy" id="2506423"/>
    <lineage>
        <taxon>Bacteria</taxon>
        <taxon>Pseudomonadati</taxon>
        <taxon>Pseudomonadota</taxon>
        <taxon>Alphaproteobacteria</taxon>
        <taxon>Sphingomonadales</taxon>
        <taxon>Sphingomonadaceae</taxon>
        <taxon>Sphingobium</taxon>
    </lineage>
</organism>
<dbReference type="Gene3D" id="3.30.70.100">
    <property type="match status" value="1"/>
</dbReference>
<comment type="caution">
    <text evidence="2">The sequence shown here is derived from an EMBL/GenBank/DDBJ whole genome shotgun (WGS) entry which is preliminary data.</text>
</comment>
<accession>A0A4Q1KIT3</accession>
<evidence type="ECO:0000313" key="3">
    <source>
        <dbReference type="Proteomes" id="UP000290958"/>
    </source>
</evidence>
<dbReference type="InterPro" id="IPR009799">
    <property type="entry name" value="EthD_dom"/>
</dbReference>
<evidence type="ECO:0000259" key="1">
    <source>
        <dbReference type="Pfam" id="PF07110"/>
    </source>
</evidence>
<protein>
    <submittedName>
        <fullName evidence="2">EthD family reductase</fullName>
    </submittedName>
</protein>